<keyword evidence="7" id="KW-0408">Iron</keyword>
<dbReference type="Gene3D" id="2.40.40.20">
    <property type="match status" value="1"/>
</dbReference>
<dbReference type="InterPro" id="IPR006656">
    <property type="entry name" value="Mopterin_OxRdtase"/>
</dbReference>
<dbReference type="InterPro" id="IPR019546">
    <property type="entry name" value="TAT_signal_bac_arc"/>
</dbReference>
<evidence type="ECO:0000313" key="12">
    <source>
        <dbReference type="EMBL" id="QNO42760.1"/>
    </source>
</evidence>
<evidence type="ECO:0000256" key="7">
    <source>
        <dbReference type="ARBA" id="ARBA00023004"/>
    </source>
</evidence>
<feature type="domain" description="Molybdopterin dinucleotide-binding" evidence="10">
    <location>
        <begin position="667"/>
        <end position="771"/>
    </location>
</feature>
<feature type="domain" description="Molybdopterin oxidoreductase" evidence="9">
    <location>
        <begin position="112"/>
        <end position="539"/>
    </location>
</feature>
<dbReference type="InterPro" id="IPR006311">
    <property type="entry name" value="TAT_signal"/>
</dbReference>
<dbReference type="InterPro" id="IPR006655">
    <property type="entry name" value="Mopterin_OxRdtase_prok_CS"/>
</dbReference>
<comment type="similarity">
    <text evidence="2">Belongs to the prokaryotic molybdopterin-containing oxidoreductase family.</text>
</comment>
<dbReference type="PANTHER" id="PTHR43742:SF6">
    <property type="entry name" value="OXIDOREDUCTASE YYAE-RELATED"/>
    <property type="match status" value="1"/>
</dbReference>
<dbReference type="Pfam" id="PF01568">
    <property type="entry name" value="Molydop_binding"/>
    <property type="match status" value="1"/>
</dbReference>
<comment type="cofactor">
    <cofactor evidence="1">
        <name>Mo-bis(molybdopterin guanine dinucleotide)</name>
        <dbReference type="ChEBI" id="CHEBI:60539"/>
    </cofactor>
</comment>
<dbReference type="InterPro" id="IPR006657">
    <property type="entry name" value="MoPterin_dinucl-bd_dom"/>
</dbReference>
<dbReference type="GO" id="GO:0043546">
    <property type="term" value="F:molybdopterin cofactor binding"/>
    <property type="evidence" value="ECO:0007669"/>
    <property type="project" value="InterPro"/>
</dbReference>
<dbReference type="AlphaFoldDB" id="A0A7G9Y1A1"/>
<accession>A0A7G9Y1A1</accession>
<dbReference type="GO" id="GO:0046872">
    <property type="term" value="F:metal ion binding"/>
    <property type="evidence" value="ECO:0007669"/>
    <property type="project" value="UniProtKB-KW"/>
</dbReference>
<keyword evidence="4" id="KW-0479">Metal-binding</keyword>
<dbReference type="NCBIfam" id="TIGR01409">
    <property type="entry name" value="TAT_signal_seq"/>
    <property type="match status" value="1"/>
</dbReference>
<name>A0A7G9Y1A1_9EURY</name>
<keyword evidence="5" id="KW-0732">Signal</keyword>
<reference evidence="11" key="1">
    <citation type="submission" date="2020-06" db="EMBL/GenBank/DDBJ databases">
        <title>Unique genomic features of the anaerobic methanotrophic archaea.</title>
        <authorList>
            <person name="Chadwick G.L."/>
            <person name="Skennerton C.T."/>
            <person name="Laso-Perez R."/>
            <person name="Leu A.O."/>
            <person name="Speth D.R."/>
            <person name="Yu H."/>
            <person name="Morgan-Lang C."/>
            <person name="Hatzenpichler R."/>
            <person name="Goudeau D."/>
            <person name="Malmstrom R."/>
            <person name="Brazelton W.J."/>
            <person name="Woyke T."/>
            <person name="Hallam S.J."/>
            <person name="Tyson G.W."/>
            <person name="Wegener G."/>
            <person name="Boetius A."/>
            <person name="Orphan V."/>
        </authorList>
    </citation>
    <scope>NUCLEOTIDE SEQUENCE</scope>
</reference>
<keyword evidence="6 11" id="KW-0560">Oxidoreductase</keyword>
<keyword evidence="3" id="KW-0500">Molybdenum</keyword>
<dbReference type="Gene3D" id="3.40.228.10">
    <property type="entry name" value="Dimethylsulfoxide Reductase, domain 2"/>
    <property type="match status" value="1"/>
</dbReference>
<evidence type="ECO:0000259" key="9">
    <source>
        <dbReference type="Pfam" id="PF00384"/>
    </source>
</evidence>
<evidence type="ECO:0000313" key="11">
    <source>
        <dbReference type="EMBL" id="QNO41785.1"/>
    </source>
</evidence>
<dbReference type="PANTHER" id="PTHR43742">
    <property type="entry name" value="TRIMETHYLAMINE-N-OXIDE REDUCTASE"/>
    <property type="match status" value="1"/>
</dbReference>
<keyword evidence="8" id="KW-0411">Iron-sulfur</keyword>
<evidence type="ECO:0000256" key="1">
    <source>
        <dbReference type="ARBA" id="ARBA00001942"/>
    </source>
</evidence>
<dbReference type="PROSITE" id="PS00490">
    <property type="entry name" value="MOLYBDOPTERIN_PROK_2"/>
    <property type="match status" value="1"/>
</dbReference>
<evidence type="ECO:0000256" key="8">
    <source>
        <dbReference type="ARBA" id="ARBA00023014"/>
    </source>
</evidence>
<protein>
    <submittedName>
        <fullName evidence="11">Formate dehydrogenase subunit alpha</fullName>
        <ecNumber evidence="11">1.17.1.9</ecNumber>
    </submittedName>
</protein>
<dbReference type="SUPFAM" id="SSF50692">
    <property type="entry name" value="ADC-like"/>
    <property type="match status" value="1"/>
</dbReference>
<dbReference type="InterPro" id="IPR050612">
    <property type="entry name" value="Prok_Mopterin_Oxidored"/>
</dbReference>
<organism evidence="11">
    <name type="scientific">Candidatus Methanogaster sp. ANME-2c ERB4</name>
    <dbReference type="NCBI Taxonomy" id="2759911"/>
    <lineage>
        <taxon>Archaea</taxon>
        <taxon>Methanobacteriati</taxon>
        <taxon>Methanobacteriota</taxon>
        <taxon>Stenosarchaea group</taxon>
        <taxon>Methanomicrobia</taxon>
        <taxon>Methanosarcinales</taxon>
        <taxon>ANME-2 cluster</taxon>
        <taxon>Candidatus Methanogasteraceae</taxon>
        <taxon>Candidatus Methanogaster</taxon>
    </lineage>
</organism>
<dbReference type="EMBL" id="MT630760">
    <property type="protein sequence ID" value="QNO42760.1"/>
    <property type="molecule type" value="Genomic_DNA"/>
</dbReference>
<dbReference type="GO" id="GO:0008863">
    <property type="term" value="F:formate dehydrogenase (NAD+) activity"/>
    <property type="evidence" value="ECO:0007669"/>
    <property type="project" value="UniProtKB-EC"/>
</dbReference>
<dbReference type="SUPFAM" id="SSF53706">
    <property type="entry name" value="Formate dehydrogenase/DMSO reductase, domains 1-3"/>
    <property type="match status" value="1"/>
</dbReference>
<dbReference type="Gene3D" id="2.20.25.90">
    <property type="entry name" value="ADC-like domains"/>
    <property type="match status" value="1"/>
</dbReference>
<evidence type="ECO:0000259" key="10">
    <source>
        <dbReference type="Pfam" id="PF01568"/>
    </source>
</evidence>
<dbReference type="Gene3D" id="3.40.50.740">
    <property type="match status" value="1"/>
</dbReference>
<sequence>MMRITRRDFLKATAATVATAAIGRSVIGRNTSPNDFSLTEQFDLIETALAEEAGRDVTIVSDVDGHSQCMMSVSVEDGAVTAISGNPKDPEGDGELTMRGKHTMELLHAPDRLQYPMKRAGERGSGKWERITWEEALTTIADRLGEIKNEYGAEAIDFHYGHYHSGDISSYLSRLANLIGTPNISTPNHICHVPRVFLQFYFDFGAVVPPDVVNTSLIIIWGGNPAVTNKPQQMAIDKARERGAKLIVIDPRVTAYAEEADIHVQLRPGTDGALALGMLHVIINEGLYDTEFVDEWTIGFDELKKFIKDYPPEKVEAITWVSAETVRELARMYATTKPACISPRNALDQHTNTSCTIRAIDILMAITGNLDVAGGNIIALPVLMGQNNVSLGEKLPPEALEKKIGVDECLFSKIFHMFPSASTPALWNAIIHGKPYHVKAMYVMAANPVVTCANSGLVDEALRKLDFLAVADIFMTPTAELADIVLPACTFLEKTRYATYSTHADHSWNVRSRIVLSPKVVEPLGESRSDWEIICELGRKMGYAEDLPWKTREEAIDYELAPLGITCEKLRAHPEGMTITTPPLMYKKFSGFFGGIVRGVLKIMKFKDYPEMYRKYDSFLGGFLTPSKKVEIYSERLEELGCDPLPVYREPAESPISQPDLAREYPLVLITGVKLEMYTHSMMRNIPGLYEQFPENLLEINPETAAGLGIGDGDVAGVESPRGRIECKAYMTDKIDPRVVCLYHGFAECNCNVLTDNGAIDPITGSTGLKSLLCKVEKI</sequence>
<dbReference type="Pfam" id="PF00384">
    <property type="entry name" value="Molybdopterin"/>
    <property type="match status" value="1"/>
</dbReference>
<dbReference type="EMBL" id="MT630670">
    <property type="protein sequence ID" value="QNO41785.1"/>
    <property type="molecule type" value="Genomic_DNA"/>
</dbReference>
<gene>
    <name evidence="11" type="primary">fdhA</name>
    <name evidence="12" type="ORF">BPAOADCO_00024</name>
    <name evidence="11" type="ORF">PIKABMHP_00026</name>
</gene>
<dbReference type="GO" id="GO:0051536">
    <property type="term" value="F:iron-sulfur cluster binding"/>
    <property type="evidence" value="ECO:0007669"/>
    <property type="project" value="UniProtKB-KW"/>
</dbReference>
<evidence type="ECO:0000256" key="5">
    <source>
        <dbReference type="ARBA" id="ARBA00022729"/>
    </source>
</evidence>
<dbReference type="Pfam" id="PF10518">
    <property type="entry name" value="TAT_signal"/>
    <property type="match status" value="1"/>
</dbReference>
<dbReference type="EC" id="1.17.1.9" evidence="11"/>
<evidence type="ECO:0000256" key="4">
    <source>
        <dbReference type="ARBA" id="ARBA00022723"/>
    </source>
</evidence>
<evidence type="ECO:0000256" key="2">
    <source>
        <dbReference type="ARBA" id="ARBA00010312"/>
    </source>
</evidence>
<evidence type="ECO:0000256" key="3">
    <source>
        <dbReference type="ARBA" id="ARBA00022505"/>
    </source>
</evidence>
<dbReference type="InterPro" id="IPR009010">
    <property type="entry name" value="Asp_de-COase-like_dom_sf"/>
</dbReference>
<evidence type="ECO:0000256" key="6">
    <source>
        <dbReference type="ARBA" id="ARBA00023002"/>
    </source>
</evidence>
<proteinExistence type="inferred from homology"/>
<dbReference type="PROSITE" id="PS51318">
    <property type="entry name" value="TAT"/>
    <property type="match status" value="1"/>
</dbReference>